<proteinExistence type="predicted"/>
<dbReference type="InterPro" id="IPR038838">
    <property type="entry name" value="TRIR"/>
</dbReference>
<feature type="compositionally biased region" description="Low complexity" evidence="1">
    <location>
        <begin position="578"/>
        <end position="594"/>
    </location>
</feature>
<evidence type="ECO:0000313" key="2">
    <source>
        <dbReference type="EMBL" id="EFX81354.1"/>
    </source>
</evidence>
<evidence type="ECO:0000256" key="1">
    <source>
        <dbReference type="SAM" id="MobiDB-lite"/>
    </source>
</evidence>
<gene>
    <name evidence="2" type="ORF">DAPPUDRAFT_102362</name>
</gene>
<protein>
    <submittedName>
        <fullName evidence="2">Uncharacterized protein</fullName>
    </submittedName>
</protein>
<accession>E9GG84</accession>
<dbReference type="Proteomes" id="UP000000305">
    <property type="component" value="Unassembled WGS sequence"/>
</dbReference>
<feature type="compositionally biased region" description="Basic residues" evidence="1">
    <location>
        <begin position="343"/>
        <end position="359"/>
    </location>
</feature>
<name>E9GG84_DAPPU</name>
<organism evidence="2 3">
    <name type="scientific">Daphnia pulex</name>
    <name type="common">Water flea</name>
    <dbReference type="NCBI Taxonomy" id="6669"/>
    <lineage>
        <taxon>Eukaryota</taxon>
        <taxon>Metazoa</taxon>
        <taxon>Ecdysozoa</taxon>
        <taxon>Arthropoda</taxon>
        <taxon>Crustacea</taxon>
        <taxon>Branchiopoda</taxon>
        <taxon>Diplostraca</taxon>
        <taxon>Cladocera</taxon>
        <taxon>Anomopoda</taxon>
        <taxon>Daphniidae</taxon>
        <taxon>Daphnia</taxon>
    </lineage>
</organism>
<dbReference type="GO" id="GO:0008408">
    <property type="term" value="F:3'-5' exonuclease activity"/>
    <property type="evidence" value="ECO:0007669"/>
    <property type="project" value="InterPro"/>
</dbReference>
<keyword evidence="3" id="KW-1185">Reference proteome</keyword>
<dbReference type="PANTHER" id="PTHR34753">
    <property type="entry name" value="TELOMERASE RNA COMPONENT INTERACTING RNASE"/>
    <property type="match status" value="1"/>
</dbReference>
<feature type="region of interest" description="Disordered" evidence="1">
    <location>
        <begin position="274"/>
        <end position="376"/>
    </location>
</feature>
<feature type="compositionally biased region" description="Low complexity" evidence="1">
    <location>
        <begin position="305"/>
        <end position="318"/>
    </location>
</feature>
<feature type="region of interest" description="Disordered" evidence="1">
    <location>
        <begin position="551"/>
        <end position="600"/>
    </location>
</feature>
<sequence>MCYVNKLCIQIKCSRSQLDKKILHILGPKMLPSGTNHSLALPVVDYMTYHSASATPTLGLELPHPVVKRFLENQQLHLMFFRKGVFAMQSHLAFPPLYPALASRYNSSRQIYLLEQSGHPPSPWCPMNNSNRPLVSKSLPIIGRLYDEVLLLLHFLDLEGGVSNRVLLTNQHGEVASPITFRRKLEQLLQRKHKSVPLVATLRVAPLPNGLSSDQFKLLVHTVMPSSTSRSRSLDIDIRRYRGNPRASLDSRVGNVVLPPDNISVVTRSVVSLSPARDNRSRGPSRSRSRGGPSRSRSRGPFRSRSREPSSSISPRSSRSPRRNRRSRSRSSRRSYRSPASNTRRKGRSRSPLRRRHRSSSSDRIRAPRQSLASDTATVLSREKVRSLRSWMLNGLSPAEAKALREICNPSYEGSFTLQCPILDESMGRTLKRLKGSSGSVIDFVEKTWLSTHYKIMDIARPLIQLWSSLPPNDPHLQHVKSVLRLWGVAFRDVTMNRRKNILRQTTPDFLNLLSDPTMFSNREMSRLFGIHFLNAMAKEADEENKIAKVGRNAGHPQSSKRPFNKFARNGGATTQKSSAGPSSGSHHGTGSNSQRASGSVVACPSLPTCGALFLRTLLS</sequence>
<dbReference type="PANTHER" id="PTHR34753:SF1">
    <property type="entry name" value="TELOMERASE RNA COMPONENT INTERACTING RNASE"/>
    <property type="match status" value="1"/>
</dbReference>
<dbReference type="PhylomeDB" id="E9GG84"/>
<dbReference type="AlphaFoldDB" id="E9GG84"/>
<dbReference type="InParanoid" id="E9GG84"/>
<evidence type="ECO:0000313" key="3">
    <source>
        <dbReference type="Proteomes" id="UP000000305"/>
    </source>
</evidence>
<dbReference type="KEGG" id="dpx:DAPPUDRAFT_102362"/>
<dbReference type="HOGENOM" id="CLU_440936_0_0_1"/>
<dbReference type="EMBL" id="GL732543">
    <property type="protein sequence ID" value="EFX81354.1"/>
    <property type="molecule type" value="Genomic_DNA"/>
</dbReference>
<reference evidence="2 3" key="1">
    <citation type="journal article" date="2011" name="Science">
        <title>The ecoresponsive genome of Daphnia pulex.</title>
        <authorList>
            <person name="Colbourne J.K."/>
            <person name="Pfrender M.E."/>
            <person name="Gilbert D."/>
            <person name="Thomas W.K."/>
            <person name="Tucker A."/>
            <person name="Oakley T.H."/>
            <person name="Tokishita S."/>
            <person name="Aerts A."/>
            <person name="Arnold G.J."/>
            <person name="Basu M.K."/>
            <person name="Bauer D.J."/>
            <person name="Caceres C.E."/>
            <person name="Carmel L."/>
            <person name="Casola C."/>
            <person name="Choi J.H."/>
            <person name="Detter J.C."/>
            <person name="Dong Q."/>
            <person name="Dusheyko S."/>
            <person name="Eads B.D."/>
            <person name="Frohlich T."/>
            <person name="Geiler-Samerotte K.A."/>
            <person name="Gerlach D."/>
            <person name="Hatcher P."/>
            <person name="Jogdeo S."/>
            <person name="Krijgsveld J."/>
            <person name="Kriventseva E.V."/>
            <person name="Kultz D."/>
            <person name="Laforsch C."/>
            <person name="Lindquist E."/>
            <person name="Lopez J."/>
            <person name="Manak J.R."/>
            <person name="Muller J."/>
            <person name="Pangilinan J."/>
            <person name="Patwardhan R.P."/>
            <person name="Pitluck S."/>
            <person name="Pritham E.J."/>
            <person name="Rechtsteiner A."/>
            <person name="Rho M."/>
            <person name="Rogozin I.B."/>
            <person name="Sakarya O."/>
            <person name="Salamov A."/>
            <person name="Schaack S."/>
            <person name="Shapiro H."/>
            <person name="Shiga Y."/>
            <person name="Skalitzky C."/>
            <person name="Smith Z."/>
            <person name="Souvorov A."/>
            <person name="Sung W."/>
            <person name="Tang Z."/>
            <person name="Tsuchiya D."/>
            <person name="Tu H."/>
            <person name="Vos H."/>
            <person name="Wang M."/>
            <person name="Wolf Y.I."/>
            <person name="Yamagata H."/>
            <person name="Yamada T."/>
            <person name="Ye Y."/>
            <person name="Shaw J.R."/>
            <person name="Andrews J."/>
            <person name="Crease T.J."/>
            <person name="Tang H."/>
            <person name="Lucas S.M."/>
            <person name="Robertson H.M."/>
            <person name="Bork P."/>
            <person name="Koonin E.V."/>
            <person name="Zdobnov E.M."/>
            <person name="Grigoriev I.V."/>
            <person name="Lynch M."/>
            <person name="Boore J.L."/>
        </authorList>
    </citation>
    <scope>NUCLEOTIDE SEQUENCE [LARGE SCALE GENOMIC DNA]</scope>
</reference>
<dbReference type="GO" id="GO:0008409">
    <property type="term" value="F:5'-3' exonuclease activity"/>
    <property type="evidence" value="ECO:0007669"/>
    <property type="project" value="InterPro"/>
</dbReference>
<feature type="compositionally biased region" description="Basic residues" evidence="1">
    <location>
        <begin position="319"/>
        <end position="336"/>
    </location>
</feature>